<protein>
    <recommendedName>
        <fullName evidence="3">Secreted protein</fullName>
    </recommendedName>
</protein>
<name>A0A7S3P3W2_EUPCR</name>
<organism evidence="2">
    <name type="scientific">Euplotes crassus</name>
    <dbReference type="NCBI Taxonomy" id="5936"/>
    <lineage>
        <taxon>Eukaryota</taxon>
        <taxon>Sar</taxon>
        <taxon>Alveolata</taxon>
        <taxon>Ciliophora</taxon>
        <taxon>Intramacronucleata</taxon>
        <taxon>Spirotrichea</taxon>
        <taxon>Hypotrichia</taxon>
        <taxon>Euplotida</taxon>
        <taxon>Euplotidae</taxon>
        <taxon>Moneuplotes</taxon>
    </lineage>
</organism>
<proteinExistence type="predicted"/>
<dbReference type="AlphaFoldDB" id="A0A7S3P3W2"/>
<evidence type="ECO:0008006" key="3">
    <source>
        <dbReference type="Google" id="ProtNLM"/>
    </source>
</evidence>
<gene>
    <name evidence="2" type="ORF">ECRA1380_LOCUS18992</name>
</gene>
<accession>A0A7S3P3W2</accession>
<dbReference type="EMBL" id="HBIK01040319">
    <property type="protein sequence ID" value="CAE0394012.1"/>
    <property type="molecule type" value="Transcribed_RNA"/>
</dbReference>
<evidence type="ECO:0000313" key="2">
    <source>
        <dbReference type="EMBL" id="CAE0394012.1"/>
    </source>
</evidence>
<sequence length="104" mass="12243">MFRKLIFLVLLFILRLNNLTISVNFPLLVKVIIELYQLNSLNRLSGDILGNNHVNIGKDEFAFLEFLNLINYHCVWFFASSFRINIFHKFSHSVNCIWPNNVVD</sequence>
<feature type="signal peptide" evidence="1">
    <location>
        <begin position="1"/>
        <end position="22"/>
    </location>
</feature>
<reference evidence="2" key="1">
    <citation type="submission" date="2021-01" db="EMBL/GenBank/DDBJ databases">
        <authorList>
            <person name="Corre E."/>
            <person name="Pelletier E."/>
            <person name="Niang G."/>
            <person name="Scheremetjew M."/>
            <person name="Finn R."/>
            <person name="Kale V."/>
            <person name="Holt S."/>
            <person name="Cochrane G."/>
            <person name="Meng A."/>
            <person name="Brown T."/>
            <person name="Cohen L."/>
        </authorList>
    </citation>
    <scope>NUCLEOTIDE SEQUENCE</scope>
    <source>
        <strain evidence="2">CT5</strain>
    </source>
</reference>
<evidence type="ECO:0000256" key="1">
    <source>
        <dbReference type="SAM" id="SignalP"/>
    </source>
</evidence>
<feature type="chain" id="PRO_5030974894" description="Secreted protein" evidence="1">
    <location>
        <begin position="23"/>
        <end position="104"/>
    </location>
</feature>
<keyword evidence="1" id="KW-0732">Signal</keyword>